<protein>
    <submittedName>
        <fullName evidence="5">MarR family transcriptional regulator</fullName>
    </submittedName>
</protein>
<dbReference type="Pfam" id="PF12802">
    <property type="entry name" value="MarR_2"/>
    <property type="match status" value="1"/>
</dbReference>
<dbReference type="CDD" id="cd04301">
    <property type="entry name" value="NAT_SF"/>
    <property type="match status" value="1"/>
</dbReference>
<dbReference type="Proteomes" id="UP000306441">
    <property type="component" value="Unassembled WGS sequence"/>
</dbReference>
<gene>
    <name evidence="5" type="ORF">E6C48_09180</name>
</gene>
<dbReference type="PANTHER" id="PTHR43877">
    <property type="entry name" value="AMINOALKYLPHOSPHONATE N-ACETYLTRANSFERASE-RELATED-RELATED"/>
    <property type="match status" value="1"/>
</dbReference>
<evidence type="ECO:0000259" key="3">
    <source>
        <dbReference type="PROSITE" id="PS50995"/>
    </source>
</evidence>
<reference evidence="5 6" key="1">
    <citation type="submission" date="2019-04" db="EMBL/GenBank/DDBJ databases">
        <title>Mesorhizobium composti sp. nov., isolated from compost.</title>
        <authorList>
            <person name="Lin S.-Y."/>
            <person name="Hameed A."/>
            <person name="Hsieh Y.-T."/>
            <person name="Young C.-C."/>
        </authorList>
    </citation>
    <scope>NUCLEOTIDE SEQUENCE [LARGE SCALE GENOMIC DNA]</scope>
    <source>
        <strain evidence="5 6">CC-YTH430</strain>
    </source>
</reference>
<sequence length="291" mass="31970">MQSQDIQQVRRFNRLVTQRIGALGDSYLARGRPLGEARLIFELGSSGATDLAALRQRLGLDSGYLSRLLRSLEGQGVLELRKKAEDGRARDVVLTEKGREEFSAYDTLSDTFARDLLAPLGDAQRQRLVAAMGEVEQLLRAASVTIAPEAADSADARRCLDAYIGELADRFEGGFEGGSFGTADMTPPVGWLLLARLDGEAIACGALKRLDATTGEIKRVWVSPTARGMGVAGRLMDRLEALAGEIGCRRVLLDTNRTLTEAKAMYLKRGYSEIGRYNDNPYADHWFEKRL</sequence>
<comment type="caution">
    <text evidence="5">The sequence shown here is derived from an EMBL/GenBank/DDBJ whole genome shotgun (WGS) entry which is preliminary data.</text>
</comment>
<dbReference type="InterPro" id="IPR000182">
    <property type="entry name" value="GNAT_dom"/>
</dbReference>
<dbReference type="EMBL" id="SSNY01000004">
    <property type="protein sequence ID" value="THF57907.1"/>
    <property type="molecule type" value="Genomic_DNA"/>
</dbReference>
<keyword evidence="6" id="KW-1185">Reference proteome</keyword>
<dbReference type="InterPro" id="IPR036390">
    <property type="entry name" value="WH_DNA-bd_sf"/>
</dbReference>
<dbReference type="PANTHER" id="PTHR43877:SF2">
    <property type="entry name" value="AMINOALKYLPHOSPHONATE N-ACETYLTRANSFERASE-RELATED"/>
    <property type="match status" value="1"/>
</dbReference>
<evidence type="ECO:0000313" key="6">
    <source>
        <dbReference type="Proteomes" id="UP000306441"/>
    </source>
</evidence>
<feature type="domain" description="N-acetyltransferase" evidence="4">
    <location>
        <begin position="144"/>
        <end position="291"/>
    </location>
</feature>
<dbReference type="Gene3D" id="1.10.10.10">
    <property type="entry name" value="Winged helix-like DNA-binding domain superfamily/Winged helix DNA-binding domain"/>
    <property type="match status" value="1"/>
</dbReference>
<organism evidence="5 6">
    <name type="scientific">Ollibium composti</name>
    <dbReference type="NCBI Taxonomy" id="2675109"/>
    <lineage>
        <taxon>Bacteria</taxon>
        <taxon>Pseudomonadati</taxon>
        <taxon>Pseudomonadota</taxon>
        <taxon>Alphaproteobacteria</taxon>
        <taxon>Hyphomicrobiales</taxon>
        <taxon>Phyllobacteriaceae</taxon>
        <taxon>Ollibium</taxon>
    </lineage>
</organism>
<dbReference type="InterPro" id="IPR050832">
    <property type="entry name" value="Bact_Acetyltransf"/>
</dbReference>
<evidence type="ECO:0000256" key="2">
    <source>
        <dbReference type="ARBA" id="ARBA00023315"/>
    </source>
</evidence>
<dbReference type="Gene3D" id="3.40.630.30">
    <property type="match status" value="1"/>
</dbReference>
<evidence type="ECO:0000259" key="4">
    <source>
        <dbReference type="PROSITE" id="PS51186"/>
    </source>
</evidence>
<feature type="domain" description="HTH marR-type" evidence="3">
    <location>
        <begin position="1"/>
        <end position="137"/>
    </location>
</feature>
<dbReference type="SUPFAM" id="SSF46785">
    <property type="entry name" value="Winged helix' DNA-binding domain"/>
    <property type="match status" value="1"/>
</dbReference>
<dbReference type="SMART" id="SM00347">
    <property type="entry name" value="HTH_MARR"/>
    <property type="match status" value="1"/>
</dbReference>
<proteinExistence type="predicted"/>
<accession>A0ABY2Q8H3</accession>
<evidence type="ECO:0000313" key="5">
    <source>
        <dbReference type="EMBL" id="THF57907.1"/>
    </source>
</evidence>
<name>A0ABY2Q8H3_9HYPH</name>
<dbReference type="PROSITE" id="PS51186">
    <property type="entry name" value="GNAT"/>
    <property type="match status" value="1"/>
</dbReference>
<evidence type="ECO:0000256" key="1">
    <source>
        <dbReference type="ARBA" id="ARBA00022679"/>
    </source>
</evidence>
<dbReference type="RefSeq" id="WP_136356341.1">
    <property type="nucleotide sequence ID" value="NZ_SSNY01000004.1"/>
</dbReference>
<dbReference type="SUPFAM" id="SSF55729">
    <property type="entry name" value="Acyl-CoA N-acyltransferases (Nat)"/>
    <property type="match status" value="1"/>
</dbReference>
<dbReference type="PROSITE" id="PS50995">
    <property type="entry name" value="HTH_MARR_2"/>
    <property type="match status" value="1"/>
</dbReference>
<dbReference type="InterPro" id="IPR000835">
    <property type="entry name" value="HTH_MarR-typ"/>
</dbReference>
<dbReference type="Pfam" id="PF00583">
    <property type="entry name" value="Acetyltransf_1"/>
    <property type="match status" value="1"/>
</dbReference>
<dbReference type="InterPro" id="IPR036388">
    <property type="entry name" value="WH-like_DNA-bd_sf"/>
</dbReference>
<keyword evidence="1" id="KW-0808">Transferase</keyword>
<keyword evidence="2" id="KW-0012">Acyltransferase</keyword>
<dbReference type="InterPro" id="IPR016181">
    <property type="entry name" value="Acyl_CoA_acyltransferase"/>
</dbReference>